<evidence type="ECO:0000256" key="2">
    <source>
        <dbReference type="ARBA" id="ARBA00022670"/>
    </source>
</evidence>
<dbReference type="PANTHER" id="PTHR42884">
    <property type="entry name" value="PROPROTEIN CONVERTASE SUBTILISIN/KEXIN-RELATED"/>
    <property type="match status" value="1"/>
</dbReference>
<feature type="non-terminal residue" evidence="14">
    <location>
        <position position="1"/>
    </location>
</feature>
<keyword evidence="8" id="KW-0865">Zymogen</keyword>
<dbReference type="PROSITE" id="PS51829">
    <property type="entry name" value="P_HOMO_B"/>
    <property type="match status" value="1"/>
</dbReference>
<dbReference type="PROSITE" id="PS00137">
    <property type="entry name" value="SUBTILASE_HIS"/>
    <property type="match status" value="1"/>
</dbReference>
<evidence type="ECO:0000256" key="3">
    <source>
        <dbReference type="ARBA" id="ARBA00022685"/>
    </source>
</evidence>
<keyword evidence="2 10" id="KW-0645">Protease</keyword>
<evidence type="ECO:0000256" key="5">
    <source>
        <dbReference type="ARBA" id="ARBA00022801"/>
    </source>
</evidence>
<feature type="compositionally biased region" description="Low complexity" evidence="11">
    <location>
        <begin position="153"/>
        <end position="168"/>
    </location>
</feature>
<dbReference type="Pfam" id="PF00082">
    <property type="entry name" value="Peptidase_S8"/>
    <property type="match status" value="1"/>
</dbReference>
<dbReference type="SUPFAM" id="SSF52743">
    <property type="entry name" value="Subtilisin-like"/>
    <property type="match status" value="1"/>
</dbReference>
<keyword evidence="7" id="KW-0106">Calcium</keyword>
<accession>A0ABQ7S6I4</accession>
<reference evidence="14 15" key="1">
    <citation type="submission" date="2020-10" db="EMBL/GenBank/DDBJ databases">
        <authorList>
            <person name="Klimov P.B."/>
            <person name="Dyachkov S.M."/>
            <person name="Chetverikov P.E."/>
        </authorList>
    </citation>
    <scope>NUCLEOTIDE SEQUENCE [LARGE SCALE GENOMIC DNA]</scope>
    <source>
        <strain evidence="14">BMOC 18-1129-001#AD2665</strain>
        <tissue evidence="14">Entire mites</tissue>
    </source>
</reference>
<evidence type="ECO:0000256" key="8">
    <source>
        <dbReference type="ARBA" id="ARBA00023145"/>
    </source>
</evidence>
<dbReference type="InterPro" id="IPR038466">
    <property type="entry name" value="S8_pro-domain_sf"/>
</dbReference>
<feature type="chain" id="PRO_5046930661" evidence="12">
    <location>
        <begin position="18"/>
        <end position="770"/>
    </location>
</feature>
<dbReference type="InterPro" id="IPR036852">
    <property type="entry name" value="Peptidase_S8/S53_dom_sf"/>
</dbReference>
<dbReference type="InterPro" id="IPR002884">
    <property type="entry name" value="P_dom"/>
</dbReference>
<feature type="domain" description="P/Homo B" evidence="13">
    <location>
        <begin position="576"/>
        <end position="708"/>
    </location>
</feature>
<dbReference type="InterPro" id="IPR000209">
    <property type="entry name" value="Peptidase_S8/S53_dom"/>
</dbReference>
<dbReference type="Pfam" id="PF16470">
    <property type="entry name" value="S8_pro-domain"/>
    <property type="match status" value="1"/>
</dbReference>
<evidence type="ECO:0000259" key="13">
    <source>
        <dbReference type="PROSITE" id="PS51829"/>
    </source>
</evidence>
<dbReference type="PROSITE" id="PS51892">
    <property type="entry name" value="SUBTILASE"/>
    <property type="match status" value="1"/>
</dbReference>
<keyword evidence="3" id="KW-0165">Cleavage on pair of basic residues</keyword>
<dbReference type="InterPro" id="IPR023828">
    <property type="entry name" value="Peptidase_S8_Ser-AS"/>
</dbReference>
<keyword evidence="9" id="KW-0325">Glycoprotein</keyword>
<dbReference type="PROSITE" id="PS00138">
    <property type="entry name" value="SUBTILASE_SER"/>
    <property type="match status" value="1"/>
</dbReference>
<keyword evidence="5 10" id="KW-0378">Hydrolase</keyword>
<protein>
    <submittedName>
        <fullName evidence="14">Neuroendocrine convertase 1</fullName>
    </submittedName>
</protein>
<evidence type="ECO:0000256" key="12">
    <source>
        <dbReference type="SAM" id="SignalP"/>
    </source>
</evidence>
<feature type="active site" description="Charge relay system" evidence="10">
    <location>
        <position position="500"/>
    </location>
</feature>
<evidence type="ECO:0000256" key="10">
    <source>
        <dbReference type="PROSITE-ProRule" id="PRU01240"/>
    </source>
</evidence>
<dbReference type="PRINTS" id="PR00723">
    <property type="entry name" value="SUBTILISIN"/>
</dbReference>
<feature type="active site" description="Charge relay system" evidence="10">
    <location>
        <position position="326"/>
    </location>
</feature>
<dbReference type="InterPro" id="IPR032815">
    <property type="entry name" value="S8_pro-domain"/>
</dbReference>
<gene>
    <name evidence="14" type="primary">Pcsk1</name>
    <name evidence="14" type="ORF">GZH46_02514</name>
</gene>
<proteinExistence type="inferred from homology"/>
<dbReference type="InterPro" id="IPR023827">
    <property type="entry name" value="Peptidase_S8_Asp-AS"/>
</dbReference>
<dbReference type="InterPro" id="IPR022398">
    <property type="entry name" value="Peptidase_S8_His-AS"/>
</dbReference>
<keyword evidence="6 10" id="KW-0720">Serine protease</keyword>
<dbReference type="CDD" id="cd04059">
    <property type="entry name" value="Peptidases_S8_Protein_convertases_Kexins_Furin-like"/>
    <property type="match status" value="1"/>
</dbReference>
<feature type="compositionally biased region" description="Low complexity" evidence="11">
    <location>
        <begin position="175"/>
        <end position="194"/>
    </location>
</feature>
<organism evidence="14 15">
    <name type="scientific">Fragariocoptes setiger</name>
    <dbReference type="NCBI Taxonomy" id="1670756"/>
    <lineage>
        <taxon>Eukaryota</taxon>
        <taxon>Metazoa</taxon>
        <taxon>Ecdysozoa</taxon>
        <taxon>Arthropoda</taxon>
        <taxon>Chelicerata</taxon>
        <taxon>Arachnida</taxon>
        <taxon>Acari</taxon>
        <taxon>Acariformes</taxon>
        <taxon>Trombidiformes</taxon>
        <taxon>Prostigmata</taxon>
        <taxon>Eupodina</taxon>
        <taxon>Eriophyoidea</taxon>
        <taxon>Phytoptidae</taxon>
        <taxon>Fragariocoptes</taxon>
    </lineage>
</organism>
<dbReference type="InterPro" id="IPR008979">
    <property type="entry name" value="Galactose-bd-like_sf"/>
</dbReference>
<dbReference type="InterPro" id="IPR015500">
    <property type="entry name" value="Peptidase_S8_subtilisin-rel"/>
</dbReference>
<dbReference type="Pfam" id="PF01483">
    <property type="entry name" value="P_proprotein"/>
    <property type="match status" value="1"/>
</dbReference>
<dbReference type="PANTHER" id="PTHR42884:SF14">
    <property type="entry name" value="NEUROENDOCRINE CONVERTASE 1"/>
    <property type="match status" value="1"/>
</dbReference>
<evidence type="ECO:0000256" key="1">
    <source>
        <dbReference type="ARBA" id="ARBA00005325"/>
    </source>
</evidence>
<dbReference type="EMBL" id="JAIFTH010000775">
    <property type="protein sequence ID" value="KAG9508976.1"/>
    <property type="molecule type" value="Genomic_DNA"/>
</dbReference>
<dbReference type="Gene3D" id="3.30.70.850">
    <property type="entry name" value="Peptidase S8, pro-domain"/>
    <property type="match status" value="1"/>
</dbReference>
<evidence type="ECO:0000256" key="4">
    <source>
        <dbReference type="ARBA" id="ARBA00022729"/>
    </source>
</evidence>
<dbReference type="SUPFAM" id="SSF54897">
    <property type="entry name" value="Protease propeptides/inhibitors"/>
    <property type="match status" value="1"/>
</dbReference>
<evidence type="ECO:0000256" key="9">
    <source>
        <dbReference type="ARBA" id="ARBA00023180"/>
    </source>
</evidence>
<dbReference type="InterPro" id="IPR034182">
    <property type="entry name" value="Kexin/furin"/>
</dbReference>
<evidence type="ECO:0000256" key="7">
    <source>
        <dbReference type="ARBA" id="ARBA00022837"/>
    </source>
</evidence>
<evidence type="ECO:0000256" key="11">
    <source>
        <dbReference type="SAM" id="MobiDB-lite"/>
    </source>
</evidence>
<keyword evidence="4 12" id="KW-0732">Signal</keyword>
<feature type="active site" description="Charge relay system" evidence="10">
    <location>
        <position position="285"/>
    </location>
</feature>
<comment type="caution">
    <text evidence="14">The sequence shown here is derived from an EMBL/GenBank/DDBJ whole genome shotgun (WGS) entry which is preliminary data.</text>
</comment>
<evidence type="ECO:0000313" key="14">
    <source>
        <dbReference type="EMBL" id="KAG9508976.1"/>
    </source>
</evidence>
<feature type="signal peptide" evidence="12">
    <location>
        <begin position="1"/>
        <end position="17"/>
    </location>
</feature>
<evidence type="ECO:0000313" key="15">
    <source>
        <dbReference type="Proteomes" id="UP000825002"/>
    </source>
</evidence>
<dbReference type="Proteomes" id="UP000825002">
    <property type="component" value="Unassembled WGS sequence"/>
</dbReference>
<dbReference type="Gene3D" id="2.60.120.260">
    <property type="entry name" value="Galactose-binding domain-like"/>
    <property type="match status" value="1"/>
</dbReference>
<sequence length="770" mass="86777">MRLFVACFLICLLNTSAISPVKQDTFVDKWTVEINGNSSTADTIATQIGCINRGLVKGFDNIYLFERPSFIDRSSNNDEDPNMIVQRAKREFVRTTELLSQHAEIDWVEPQTTLRRVKRDPLSTIRSLRLAGTASPVDDGPQDWHEHRAYAMTQQQQQQQQQTQNQQNYWQTSLPQQKQQQQQQQPQQQQQIQSKPKHQPHQVIKSNAKQVYNHHIAPDHRDPFERGSASQFPSSDAQFNDELWMHQWYLQDTSNIPTIQGLDLNVQRAWDLGYSGQGIVVTVIDDGLEWNHTDLFANYDPRASWDMNSNDSDPFPRYDPFNQNSHGTRCAGEIAMVANNRKCGVGIAPRARIGGIRSLDGDVSDHIESMSILHSLDYVDIYSGSWGPMDDGATLEGPKRLAAQALERGIRHGRRGLGSLYIWANGNGGIRGDNCNCDGYVSSLYTISIGSVSQQGQFPFYGERCASTLAVTCSSGAFTDKKIATTDLRNKCTTDYSGTSAAAPLAAGIMALVLEANNNITWRDAQHLVAWTSEYYPLKDNQGWKRNAAGLLYNARFGFGLMNAGALVEAARSWTNVPKRRICTFSSRDVPRFLQSQTAPVYVAFHTDNHAACRYVEHVQVFVDIEYTRRGVLDIYLISPSGSWSTLLTRRPRDQAQNGFNNWPLMSVHFWGERSEGQWTLIVRDRHGQNQRGFLRNATLVLHGTQQRPAHMANGGRVYAQEDQIGDTLDASNEFDEDDMYDQNSLPNDLTMVRDEANEQILPPALVNLP</sequence>
<evidence type="ECO:0000256" key="6">
    <source>
        <dbReference type="ARBA" id="ARBA00022825"/>
    </source>
</evidence>
<comment type="similarity">
    <text evidence="1">Belongs to the peptidase S8 family. Furin subfamily.</text>
</comment>
<feature type="region of interest" description="Disordered" evidence="11">
    <location>
        <begin position="151"/>
        <end position="203"/>
    </location>
</feature>
<keyword evidence="15" id="KW-1185">Reference proteome</keyword>
<name>A0ABQ7S6I4_9ACAR</name>
<dbReference type="PROSITE" id="PS00136">
    <property type="entry name" value="SUBTILASE_ASP"/>
    <property type="match status" value="1"/>
</dbReference>
<dbReference type="SUPFAM" id="SSF49785">
    <property type="entry name" value="Galactose-binding domain-like"/>
    <property type="match status" value="1"/>
</dbReference>
<dbReference type="Gene3D" id="3.40.50.200">
    <property type="entry name" value="Peptidase S8/S53 domain"/>
    <property type="match status" value="1"/>
</dbReference>